<dbReference type="InterPro" id="IPR009634">
    <property type="entry name" value="Put_exci"/>
</dbReference>
<dbReference type="AlphaFoldDB" id="A0AAU7X1G8"/>
<organism evidence="1">
    <name type="scientific">Pseudomonas sp. W17</name>
    <dbReference type="NCBI Taxonomy" id="3144407"/>
    <lineage>
        <taxon>Bacteria</taxon>
        <taxon>Pseudomonadati</taxon>
        <taxon>Pseudomonadota</taxon>
        <taxon>Gammaproteobacteria</taxon>
        <taxon>Pseudomonadales</taxon>
        <taxon>Pseudomonadaceae</taxon>
        <taxon>Pseudomonas</taxon>
    </lineage>
</organism>
<accession>A0AAU7X1G8</accession>
<reference evidence="1" key="1">
    <citation type="submission" date="2024-06" db="EMBL/GenBank/DDBJ databases">
        <authorList>
            <person name="Wu L."/>
        </authorList>
    </citation>
    <scope>NUCLEOTIDE SEQUENCE</scope>
    <source>
        <strain evidence="1">W17</strain>
    </source>
</reference>
<dbReference type="Gene3D" id="1.10.1660.60">
    <property type="entry name" value="Putative excisionased domain DUF1233"/>
    <property type="match status" value="1"/>
</dbReference>
<proteinExistence type="predicted"/>
<evidence type="ECO:0000313" key="1">
    <source>
        <dbReference type="EMBL" id="XBY25700.1"/>
    </source>
</evidence>
<name>A0AAU7X1G8_9PSED</name>
<protein>
    <submittedName>
        <fullName evidence="1">Excisionase family protein</fullName>
    </submittedName>
</protein>
<dbReference type="EMBL" id="CP158490">
    <property type="protein sequence ID" value="XBY25700.1"/>
    <property type="molecule type" value="Genomic_DNA"/>
</dbReference>
<dbReference type="RefSeq" id="WP_350404320.1">
    <property type="nucleotide sequence ID" value="NZ_CP158490.1"/>
</dbReference>
<dbReference type="Pfam" id="PF06806">
    <property type="entry name" value="DUF1233"/>
    <property type="match status" value="1"/>
</dbReference>
<gene>
    <name evidence="1" type="primary">xisR</name>
    <name evidence="1" type="ORF">ABCR88_07670</name>
</gene>
<dbReference type="InterPro" id="IPR038146">
    <property type="entry name" value="933W_put_Xis_sf"/>
</dbReference>
<sequence>MSAAEKIEIEIEHNFVMPGAWFREQLLPTVFGISTEAARKYRSRGKWLEGRHYRTDPANVLVYNKEAIEKWMAGQP</sequence>